<protein>
    <submittedName>
        <fullName evidence="11">ABC transporter</fullName>
    </submittedName>
</protein>
<keyword evidence="12" id="KW-1185">Reference proteome</keyword>
<dbReference type="AlphaFoldDB" id="A0A158HL01"/>
<evidence type="ECO:0000256" key="1">
    <source>
        <dbReference type="ARBA" id="ARBA00004202"/>
    </source>
</evidence>
<evidence type="ECO:0000256" key="2">
    <source>
        <dbReference type="ARBA" id="ARBA00005417"/>
    </source>
</evidence>
<evidence type="ECO:0000256" key="4">
    <source>
        <dbReference type="ARBA" id="ARBA00022475"/>
    </source>
</evidence>
<accession>A0A158HL01</accession>
<dbReference type="SMART" id="SM00382">
    <property type="entry name" value="AAA"/>
    <property type="match status" value="1"/>
</dbReference>
<dbReference type="GO" id="GO:0016887">
    <property type="term" value="F:ATP hydrolysis activity"/>
    <property type="evidence" value="ECO:0007669"/>
    <property type="project" value="InterPro"/>
</dbReference>
<dbReference type="GO" id="GO:0005886">
    <property type="term" value="C:plasma membrane"/>
    <property type="evidence" value="ECO:0007669"/>
    <property type="project" value="UniProtKB-SubCell"/>
</dbReference>
<dbReference type="PANTHER" id="PTHR43166">
    <property type="entry name" value="AMINO ACID IMPORT ATP-BINDING PROTEIN"/>
    <property type="match status" value="1"/>
</dbReference>
<dbReference type="Gene3D" id="3.40.50.300">
    <property type="entry name" value="P-loop containing nucleotide triphosphate hydrolases"/>
    <property type="match status" value="1"/>
</dbReference>
<dbReference type="CDD" id="cd03262">
    <property type="entry name" value="ABC_HisP_GlnQ"/>
    <property type="match status" value="1"/>
</dbReference>
<evidence type="ECO:0000313" key="11">
    <source>
        <dbReference type="EMBL" id="SAL44330.1"/>
    </source>
</evidence>
<evidence type="ECO:0000256" key="7">
    <source>
        <dbReference type="ARBA" id="ARBA00022840"/>
    </source>
</evidence>
<reference evidence="11" key="1">
    <citation type="submission" date="2016-01" db="EMBL/GenBank/DDBJ databases">
        <authorList>
            <person name="Peeters C."/>
        </authorList>
    </citation>
    <scope>NUCLEOTIDE SEQUENCE [LARGE SCALE GENOMIC DNA]</scope>
    <source>
        <strain evidence="11">LMG 29317</strain>
    </source>
</reference>
<proteinExistence type="inferred from homology"/>
<keyword evidence="9" id="KW-0472">Membrane</keyword>
<evidence type="ECO:0000256" key="5">
    <source>
        <dbReference type="ARBA" id="ARBA00022519"/>
    </source>
</evidence>
<keyword evidence="6" id="KW-0547">Nucleotide-binding</keyword>
<organism evidence="11 12">
    <name type="scientific">Caballeronia arvi</name>
    <dbReference type="NCBI Taxonomy" id="1777135"/>
    <lineage>
        <taxon>Bacteria</taxon>
        <taxon>Pseudomonadati</taxon>
        <taxon>Pseudomonadota</taxon>
        <taxon>Betaproteobacteria</taxon>
        <taxon>Burkholderiales</taxon>
        <taxon>Burkholderiaceae</taxon>
        <taxon>Caballeronia</taxon>
    </lineage>
</organism>
<dbReference type="OrthoDB" id="9802264at2"/>
<dbReference type="SUPFAM" id="SSF52540">
    <property type="entry name" value="P-loop containing nucleoside triphosphate hydrolases"/>
    <property type="match status" value="1"/>
</dbReference>
<evidence type="ECO:0000256" key="8">
    <source>
        <dbReference type="ARBA" id="ARBA00022970"/>
    </source>
</evidence>
<dbReference type="InterPro" id="IPR030679">
    <property type="entry name" value="ABC_ATPase_HisP-typ"/>
</dbReference>
<name>A0A158HL01_9BURK</name>
<dbReference type="Pfam" id="PF00005">
    <property type="entry name" value="ABC_tran"/>
    <property type="match status" value="1"/>
</dbReference>
<comment type="similarity">
    <text evidence="2">Belongs to the ABC transporter superfamily.</text>
</comment>
<dbReference type="PROSITE" id="PS00211">
    <property type="entry name" value="ABC_TRANSPORTER_1"/>
    <property type="match status" value="1"/>
</dbReference>
<dbReference type="PROSITE" id="PS50893">
    <property type="entry name" value="ABC_TRANSPORTER_2"/>
    <property type="match status" value="1"/>
</dbReference>
<sequence>MNSLFNESLMRPVSAPRVHAMQTPALLKATEIGKTFGTHRVLDKVSLEMKKGEVVAIIGPSGSGKSTFLRCINQLETPTEGVISIGDVTLTAGSPPSRRDLLALRRKIGMVFQSFNLFPHLSVLRNVSLAQERTMGRTKKEADERSMELLARVGLAQKANQYPARCSGGQQQRIAIARALALEPEVMLFDEPTSALDPELGLEVLTVMQELAASGMTMIVVTHEMHFAESVSDRVLLMADGRILEEGPSAEVMRSPKSERAIKFLNAVRDR</sequence>
<keyword evidence="7" id="KW-0067">ATP-binding</keyword>
<keyword evidence="5" id="KW-0997">Cell inner membrane</keyword>
<dbReference type="InterPro" id="IPR017871">
    <property type="entry name" value="ABC_transporter-like_CS"/>
</dbReference>
<dbReference type="InterPro" id="IPR003439">
    <property type="entry name" value="ABC_transporter-like_ATP-bd"/>
</dbReference>
<evidence type="ECO:0000313" key="12">
    <source>
        <dbReference type="Proteomes" id="UP000055019"/>
    </source>
</evidence>
<keyword evidence="4" id="KW-1003">Cell membrane</keyword>
<dbReference type="FunFam" id="3.40.50.300:FF:000020">
    <property type="entry name" value="Amino acid ABC transporter ATP-binding component"/>
    <property type="match status" value="1"/>
</dbReference>
<evidence type="ECO:0000256" key="3">
    <source>
        <dbReference type="ARBA" id="ARBA00022448"/>
    </source>
</evidence>
<dbReference type="InterPro" id="IPR050086">
    <property type="entry name" value="MetN_ABC_transporter-like"/>
</dbReference>
<evidence type="ECO:0000256" key="6">
    <source>
        <dbReference type="ARBA" id="ARBA00022741"/>
    </source>
</evidence>
<keyword evidence="8" id="KW-0029">Amino-acid transport</keyword>
<dbReference type="Proteomes" id="UP000055019">
    <property type="component" value="Unassembled WGS sequence"/>
</dbReference>
<comment type="caution">
    <text evidence="11">The sequence shown here is derived from an EMBL/GenBank/DDBJ whole genome shotgun (WGS) entry which is preliminary data.</text>
</comment>
<evidence type="ECO:0000259" key="10">
    <source>
        <dbReference type="PROSITE" id="PS50893"/>
    </source>
</evidence>
<dbReference type="PIRSF" id="PIRSF039085">
    <property type="entry name" value="ABC_ATPase_HisP"/>
    <property type="match status" value="1"/>
</dbReference>
<feature type="domain" description="ABC transporter" evidence="10">
    <location>
        <begin position="27"/>
        <end position="265"/>
    </location>
</feature>
<comment type="subcellular location">
    <subcellularLocation>
        <location evidence="1">Cell membrane</location>
        <topology evidence="1">Peripheral membrane protein</topology>
    </subcellularLocation>
</comment>
<dbReference type="PANTHER" id="PTHR43166:SF9">
    <property type="entry name" value="GLUTAMATE_ASPARTATE IMPORT ATP-BINDING PROTEIN GLTL"/>
    <property type="match status" value="1"/>
</dbReference>
<dbReference type="EMBL" id="FCOM02000006">
    <property type="protein sequence ID" value="SAL44330.1"/>
    <property type="molecule type" value="Genomic_DNA"/>
</dbReference>
<dbReference type="InterPro" id="IPR027417">
    <property type="entry name" value="P-loop_NTPase"/>
</dbReference>
<dbReference type="InterPro" id="IPR003593">
    <property type="entry name" value="AAA+_ATPase"/>
</dbReference>
<gene>
    <name evidence="11" type="ORF">AWB74_01852</name>
</gene>
<evidence type="ECO:0000256" key="9">
    <source>
        <dbReference type="ARBA" id="ARBA00023136"/>
    </source>
</evidence>
<dbReference type="GO" id="GO:0005524">
    <property type="term" value="F:ATP binding"/>
    <property type="evidence" value="ECO:0007669"/>
    <property type="project" value="UniProtKB-KW"/>
</dbReference>
<dbReference type="GO" id="GO:0015424">
    <property type="term" value="F:ABC-type amino acid transporter activity"/>
    <property type="evidence" value="ECO:0007669"/>
    <property type="project" value="InterPro"/>
</dbReference>
<keyword evidence="3" id="KW-0813">Transport</keyword>